<evidence type="ECO:0000313" key="2">
    <source>
        <dbReference type="EMBL" id="CAF1475995.1"/>
    </source>
</evidence>
<dbReference type="EMBL" id="CAJNOQ010020815">
    <property type="protein sequence ID" value="CAF1475995.1"/>
    <property type="molecule type" value="Genomic_DNA"/>
</dbReference>
<evidence type="ECO:0000313" key="3">
    <source>
        <dbReference type="EMBL" id="CAF4169649.1"/>
    </source>
</evidence>
<accession>A0A815RFY6</accession>
<evidence type="ECO:0000313" key="1">
    <source>
        <dbReference type="EMBL" id="CAF1359365.1"/>
    </source>
</evidence>
<name>A0A815RFY6_9BILA</name>
<sequence>MYVVTSTEEILLGQSLSLDFGSSLEGGSGIALAATSTAIVMATPSVRVAGVVSRIIRLATPDSALIMMDVVEVSETVTTFGASSPDVKH</sequence>
<dbReference type="Proteomes" id="UP000681722">
    <property type="component" value="Unassembled WGS sequence"/>
</dbReference>
<comment type="caution">
    <text evidence="2">The sequence shown here is derived from an EMBL/GenBank/DDBJ whole genome shotgun (WGS) entry which is preliminary data.</text>
</comment>
<proteinExistence type="predicted"/>
<dbReference type="EMBL" id="CAJOBA010044855">
    <property type="protein sequence ID" value="CAF4169649.1"/>
    <property type="molecule type" value="Genomic_DNA"/>
</dbReference>
<evidence type="ECO:0000313" key="5">
    <source>
        <dbReference type="Proteomes" id="UP000663829"/>
    </source>
</evidence>
<dbReference type="EMBL" id="CAJOBC010086289">
    <property type="protein sequence ID" value="CAF4342125.1"/>
    <property type="molecule type" value="Genomic_DNA"/>
</dbReference>
<dbReference type="Proteomes" id="UP000663829">
    <property type="component" value="Unassembled WGS sequence"/>
</dbReference>
<gene>
    <name evidence="2" type="ORF">GPM918_LOCUS35637</name>
    <name evidence="1" type="ORF">OVA965_LOCUS31174</name>
    <name evidence="4" type="ORF">SRO942_LOCUS36357</name>
    <name evidence="3" type="ORF">TMI583_LOCUS31997</name>
</gene>
<dbReference type="EMBL" id="CAJNOK010023205">
    <property type="protein sequence ID" value="CAF1359365.1"/>
    <property type="molecule type" value="Genomic_DNA"/>
</dbReference>
<keyword evidence="5" id="KW-1185">Reference proteome</keyword>
<dbReference type="Proteomes" id="UP000682733">
    <property type="component" value="Unassembled WGS sequence"/>
</dbReference>
<dbReference type="Proteomes" id="UP000677228">
    <property type="component" value="Unassembled WGS sequence"/>
</dbReference>
<protein>
    <submittedName>
        <fullName evidence="2">Uncharacterized protein</fullName>
    </submittedName>
</protein>
<reference evidence="2" key="1">
    <citation type="submission" date="2021-02" db="EMBL/GenBank/DDBJ databases">
        <authorList>
            <person name="Nowell W R."/>
        </authorList>
    </citation>
    <scope>NUCLEOTIDE SEQUENCE</scope>
</reference>
<evidence type="ECO:0000313" key="4">
    <source>
        <dbReference type="EMBL" id="CAF4342125.1"/>
    </source>
</evidence>
<dbReference type="AlphaFoldDB" id="A0A815RFY6"/>
<organism evidence="2 5">
    <name type="scientific">Didymodactylos carnosus</name>
    <dbReference type="NCBI Taxonomy" id="1234261"/>
    <lineage>
        <taxon>Eukaryota</taxon>
        <taxon>Metazoa</taxon>
        <taxon>Spiralia</taxon>
        <taxon>Gnathifera</taxon>
        <taxon>Rotifera</taxon>
        <taxon>Eurotatoria</taxon>
        <taxon>Bdelloidea</taxon>
        <taxon>Philodinida</taxon>
        <taxon>Philodinidae</taxon>
        <taxon>Didymodactylos</taxon>
    </lineage>
</organism>